<reference evidence="2" key="1">
    <citation type="submission" date="2022-10" db="EMBL/GenBank/DDBJ databases">
        <authorList>
            <person name="Boutroux M."/>
        </authorList>
    </citation>
    <scope>NUCLEOTIDE SEQUENCE</scope>
    <source>
        <strain evidence="2">51.81</strain>
    </source>
</reference>
<name>A0A9X4E5H8_9NEIS</name>
<protein>
    <submittedName>
        <fullName evidence="2">DUF1275 domain-containing protein</fullName>
    </submittedName>
    <submittedName>
        <fullName evidence="3">YoaK family protein</fullName>
    </submittedName>
</protein>
<dbReference type="AlphaFoldDB" id="A0A9X4E5H8"/>
<evidence type="ECO:0000313" key="2">
    <source>
        <dbReference type="EMBL" id="MDD9327812.1"/>
    </source>
</evidence>
<gene>
    <name evidence="2" type="ORF">ORY91_001224</name>
    <name evidence="3" type="ORF">V9W64_09735</name>
</gene>
<keyword evidence="1" id="KW-0472">Membrane</keyword>
<organism evidence="2">
    <name type="scientific">Neisseria leonii</name>
    <dbReference type="NCBI Taxonomy" id="2995413"/>
    <lineage>
        <taxon>Bacteria</taxon>
        <taxon>Pseudomonadati</taxon>
        <taxon>Pseudomonadota</taxon>
        <taxon>Betaproteobacteria</taxon>
        <taxon>Neisseriales</taxon>
        <taxon>Neisseriaceae</taxon>
        <taxon>Neisseria</taxon>
    </lineage>
</organism>
<keyword evidence="4" id="KW-1185">Reference proteome</keyword>
<feature type="transmembrane region" description="Helical" evidence="1">
    <location>
        <begin position="209"/>
        <end position="229"/>
    </location>
</feature>
<proteinExistence type="predicted"/>
<evidence type="ECO:0000313" key="3">
    <source>
        <dbReference type="EMBL" id="WWY02957.1"/>
    </source>
</evidence>
<keyword evidence="1" id="KW-1133">Transmembrane helix</keyword>
<dbReference type="Proteomes" id="UP001149607">
    <property type="component" value="Chromosome"/>
</dbReference>
<dbReference type="EMBL" id="JAPQFL010000002">
    <property type="protein sequence ID" value="MDD9327812.1"/>
    <property type="molecule type" value="Genomic_DNA"/>
</dbReference>
<keyword evidence="1" id="KW-0812">Transmembrane</keyword>
<evidence type="ECO:0000256" key="1">
    <source>
        <dbReference type="SAM" id="Phobius"/>
    </source>
</evidence>
<dbReference type="RefSeq" id="WP_274572229.1">
    <property type="nucleotide sequence ID" value="NZ_CP145606.1"/>
</dbReference>
<accession>A0A9X4E5H8</accession>
<dbReference type="PANTHER" id="PTHR37314:SF4">
    <property type="entry name" value="UPF0700 TRANSMEMBRANE PROTEIN YOAK"/>
    <property type="match status" value="1"/>
</dbReference>
<feature type="transmembrane region" description="Helical" evidence="1">
    <location>
        <begin position="141"/>
        <end position="162"/>
    </location>
</feature>
<sequence>MNRRARFKRHHTPFWQADKPYLHDSPISDGRFRALGYVMALLAGAINAGGFFALARYVSHVTGEISYAADMAYVGEWYAVAVSLLGVVFFVLGAAHANWTVLWAKRQRFRSGYGLSLWLEAVYLLLFGLLGMALIDHSLLLPPALLLLSFIMGMHNTVMTVLSGGAIRSTHMTGTATDLGIELSKVLYYRRSSNPKLPDVAVNRPKMKLFTGLIAAFFLGGLLGAWGYHRVGYHFTLPVAAVLFWFGFGSIGYDIKIRLRIYLADRKRKQK</sequence>
<dbReference type="PANTHER" id="PTHR37314">
    <property type="entry name" value="SLR0142 PROTEIN"/>
    <property type="match status" value="1"/>
</dbReference>
<feature type="transmembrane region" description="Helical" evidence="1">
    <location>
        <begin position="77"/>
        <end position="103"/>
    </location>
</feature>
<dbReference type="Pfam" id="PF06912">
    <property type="entry name" value="DUF1275"/>
    <property type="match status" value="1"/>
</dbReference>
<feature type="transmembrane region" description="Helical" evidence="1">
    <location>
        <begin position="115"/>
        <end position="135"/>
    </location>
</feature>
<feature type="transmembrane region" description="Helical" evidence="1">
    <location>
        <begin position="34"/>
        <end position="57"/>
    </location>
</feature>
<reference evidence="3" key="2">
    <citation type="submission" date="2024-02" db="EMBL/GenBank/DDBJ databases">
        <title>Neisseria leonii sp. nov.</title>
        <authorList>
            <person name="Boutroux M."/>
            <person name="Favre-Rochex S."/>
            <person name="Gorgette O."/>
            <person name="Touak G."/>
            <person name="Muhle E."/>
            <person name="Chesneau O."/>
            <person name="Clermont D."/>
            <person name="Rahi P."/>
        </authorList>
    </citation>
    <scope>NUCLEOTIDE SEQUENCE</scope>
    <source>
        <strain evidence="3">51.81</strain>
    </source>
</reference>
<dbReference type="EMBL" id="CP146598">
    <property type="protein sequence ID" value="WWY02957.1"/>
    <property type="molecule type" value="Genomic_DNA"/>
</dbReference>
<evidence type="ECO:0000313" key="4">
    <source>
        <dbReference type="Proteomes" id="UP001149607"/>
    </source>
</evidence>
<dbReference type="InterPro" id="IPR010699">
    <property type="entry name" value="DUF1275"/>
</dbReference>
<feature type="transmembrane region" description="Helical" evidence="1">
    <location>
        <begin position="235"/>
        <end position="253"/>
    </location>
</feature>